<keyword evidence="2 9" id="KW-0645">Protease</keyword>
<keyword evidence="5 9" id="KW-0862">Zinc</keyword>
<dbReference type="InterPro" id="IPR024077">
    <property type="entry name" value="Neurolysin/TOP_dom2"/>
</dbReference>
<dbReference type="NCBIfam" id="NF008159">
    <property type="entry name" value="PRK10911.1"/>
    <property type="match status" value="1"/>
</dbReference>
<comment type="catalytic activity">
    <reaction evidence="7">
        <text>Hydrolysis of oligopeptides, with broad specificity. Gly or Ala commonly occur as P1 or P1' residues, but more distant residues are also important, as is shown by the fact that Z-Gly-Pro-Gly-|-Gly-Pro-Ala is cleaved, but not Z-(Gly)(5).</text>
        <dbReference type="EC" id="3.4.24.70"/>
    </reaction>
</comment>
<dbReference type="AlphaFoldDB" id="A0A1H8TFT2"/>
<protein>
    <recommendedName>
        <fullName evidence="8">oligopeptidase A</fullName>
        <ecNumber evidence="8">3.4.24.70</ecNumber>
    </recommendedName>
</protein>
<dbReference type="GO" id="GO:0004222">
    <property type="term" value="F:metalloendopeptidase activity"/>
    <property type="evidence" value="ECO:0007669"/>
    <property type="project" value="UniProtKB-EC"/>
</dbReference>
<dbReference type="RefSeq" id="WP_091643292.1">
    <property type="nucleotide sequence ID" value="NZ_FOEG01000004.1"/>
</dbReference>
<evidence type="ECO:0000313" key="13">
    <source>
        <dbReference type="Proteomes" id="UP000199657"/>
    </source>
</evidence>
<dbReference type="Pfam" id="PF01432">
    <property type="entry name" value="Peptidase_M3"/>
    <property type="match status" value="1"/>
</dbReference>
<name>A0A1H8TFT2_9GAMM</name>
<dbReference type="Gene3D" id="1.20.1050.40">
    <property type="entry name" value="Endopeptidase. Chain P, domain 1"/>
    <property type="match status" value="1"/>
</dbReference>
<dbReference type="InterPro" id="IPR045090">
    <property type="entry name" value="Pept_M3A_M3B"/>
</dbReference>
<dbReference type="GO" id="GO:0006518">
    <property type="term" value="P:peptide metabolic process"/>
    <property type="evidence" value="ECO:0007669"/>
    <property type="project" value="TreeGrafter"/>
</dbReference>
<dbReference type="SUPFAM" id="SSF55486">
    <property type="entry name" value="Metalloproteases ('zincins'), catalytic domain"/>
    <property type="match status" value="1"/>
</dbReference>
<keyword evidence="3 9" id="KW-0479">Metal-binding</keyword>
<dbReference type="GO" id="GO:0006508">
    <property type="term" value="P:proteolysis"/>
    <property type="evidence" value="ECO:0007669"/>
    <property type="project" value="UniProtKB-KW"/>
</dbReference>
<comment type="cofactor">
    <cofactor evidence="9">
        <name>Zn(2+)</name>
        <dbReference type="ChEBI" id="CHEBI:29105"/>
    </cofactor>
    <text evidence="9">Binds 1 zinc ion.</text>
</comment>
<dbReference type="PANTHER" id="PTHR11804">
    <property type="entry name" value="PROTEASE M3 THIMET OLIGOPEPTIDASE-RELATED"/>
    <property type="match status" value="1"/>
</dbReference>
<dbReference type="GO" id="GO:0005829">
    <property type="term" value="C:cytosol"/>
    <property type="evidence" value="ECO:0007669"/>
    <property type="project" value="UniProtKB-ARBA"/>
</dbReference>
<evidence type="ECO:0000256" key="2">
    <source>
        <dbReference type="ARBA" id="ARBA00022670"/>
    </source>
</evidence>
<keyword evidence="6 9" id="KW-0482">Metalloprotease</keyword>
<dbReference type="Gene3D" id="1.10.1370.10">
    <property type="entry name" value="Neurolysin, domain 3"/>
    <property type="match status" value="1"/>
</dbReference>
<dbReference type="InterPro" id="IPR045666">
    <property type="entry name" value="OpdA_N"/>
</dbReference>
<dbReference type="InterPro" id="IPR034005">
    <property type="entry name" value="M3A_DCP"/>
</dbReference>
<reference evidence="12 13" key="1">
    <citation type="submission" date="2016-10" db="EMBL/GenBank/DDBJ databases">
        <authorList>
            <person name="de Groot N.N."/>
        </authorList>
    </citation>
    <scope>NUCLEOTIDE SEQUENCE [LARGE SCALE GENOMIC DNA]</scope>
    <source>
        <strain evidence="12 13">CGMCC 1.6291</strain>
    </source>
</reference>
<dbReference type="PANTHER" id="PTHR11804:SF84">
    <property type="entry name" value="SACCHAROLYSIN"/>
    <property type="match status" value="1"/>
</dbReference>
<gene>
    <name evidence="12" type="ORF">SAMN04488052_104121</name>
</gene>
<dbReference type="InterPro" id="IPR024079">
    <property type="entry name" value="MetalloPept_cat_dom_sf"/>
</dbReference>
<keyword evidence="13" id="KW-1185">Reference proteome</keyword>
<feature type="domain" description="Oligopeptidase A N-terminal" evidence="11">
    <location>
        <begin position="29"/>
        <end position="148"/>
    </location>
</feature>
<dbReference type="GO" id="GO:0046872">
    <property type="term" value="F:metal ion binding"/>
    <property type="evidence" value="ECO:0007669"/>
    <property type="project" value="UniProtKB-UniRule"/>
</dbReference>
<evidence type="ECO:0000313" key="12">
    <source>
        <dbReference type="EMBL" id="SEO89464.1"/>
    </source>
</evidence>
<dbReference type="Pfam" id="PF19310">
    <property type="entry name" value="TOP_N"/>
    <property type="match status" value="1"/>
</dbReference>
<evidence type="ECO:0000256" key="4">
    <source>
        <dbReference type="ARBA" id="ARBA00022801"/>
    </source>
</evidence>
<dbReference type="EC" id="3.4.24.70" evidence="8"/>
<evidence type="ECO:0000256" key="1">
    <source>
        <dbReference type="ARBA" id="ARBA00006040"/>
    </source>
</evidence>
<dbReference type="InterPro" id="IPR001567">
    <property type="entry name" value="Pept_M3A_M3B_dom"/>
</dbReference>
<organism evidence="12 13">
    <name type="scientific">Aquisalimonas asiatica</name>
    <dbReference type="NCBI Taxonomy" id="406100"/>
    <lineage>
        <taxon>Bacteria</taxon>
        <taxon>Pseudomonadati</taxon>
        <taxon>Pseudomonadota</taxon>
        <taxon>Gammaproteobacteria</taxon>
        <taxon>Chromatiales</taxon>
        <taxon>Ectothiorhodospiraceae</taxon>
        <taxon>Aquisalimonas</taxon>
    </lineage>
</organism>
<keyword evidence="4 9" id="KW-0378">Hydrolase</keyword>
<comment type="similarity">
    <text evidence="1 9">Belongs to the peptidase M3 family.</text>
</comment>
<evidence type="ECO:0000259" key="11">
    <source>
        <dbReference type="Pfam" id="PF19310"/>
    </source>
</evidence>
<proteinExistence type="inferred from homology"/>
<evidence type="ECO:0000256" key="8">
    <source>
        <dbReference type="ARBA" id="ARBA00026100"/>
    </source>
</evidence>
<evidence type="ECO:0000256" key="5">
    <source>
        <dbReference type="ARBA" id="ARBA00022833"/>
    </source>
</evidence>
<dbReference type="EMBL" id="FOEG01000004">
    <property type="protein sequence ID" value="SEO89464.1"/>
    <property type="molecule type" value="Genomic_DNA"/>
</dbReference>
<evidence type="ECO:0000256" key="9">
    <source>
        <dbReference type="RuleBase" id="RU003435"/>
    </source>
</evidence>
<evidence type="ECO:0000259" key="10">
    <source>
        <dbReference type="Pfam" id="PF01432"/>
    </source>
</evidence>
<dbReference type="CDD" id="cd06456">
    <property type="entry name" value="M3A_DCP"/>
    <property type="match status" value="1"/>
</dbReference>
<sequence>MTNPLLANTDLPAFSAIEPEHVEPAIDHILADNRARLEALLDQDGPFTWDNLVRPVEALDDTLSRAWSPVTHLHGVMDSEGLREAYNACLPKLSAYSTELGQNVRLFQAFQQIRDRDDFQTLSADQQRTVDNALRDFRLAGVDLPEAQKTRYREIASRLSELGARFQENVLDATNAWSKQLDSAERLDGLPDSNIAMLAQAAEQQGESGYRIGLDFPSVFAILTHCRDRDLRREVYEAFGTRASDQGPHAGQWDNSAIMDEILALRHEKAQLLGYDNYAELSLATKMAESTDAVTGFLTDLAQKARPVAEREFQELQTFARDELGLDDLQPWDVTFASEQLRQSRYAISQEDLRPYFPAQQVIDGLFQVVERLYGVHIRENTRAADTWHPDVQFFEILDSDGSVRGRFFTDLYARTGKRSGAWMAECKVRRDTGDGIQTAVAFLTCNFAPPVGNQPALLTHQEVETLFHEFGHGLHHMLTRVGAASVSGIHGVPWDAVELPSQFMENWCWEREALDLFAAHHETGDPIPDDLFQRMRAAKNFQSAMAMVRQLEFSLFDFRLHLEHDPVAGPRILETLEAVRDQTAVVRPPEWHRFPHGFMHIFAGGYAAGYYSYKWAEVLSADAYSRFEDEGVFSETAGRDFLVHILEKGGSEDLMTLYKAFRGREPSVDALLRHSGLAA</sequence>
<evidence type="ECO:0000256" key="6">
    <source>
        <dbReference type="ARBA" id="ARBA00023049"/>
    </source>
</evidence>
<evidence type="ECO:0000256" key="3">
    <source>
        <dbReference type="ARBA" id="ARBA00022723"/>
    </source>
</evidence>
<dbReference type="STRING" id="406100.SAMN04488052_104121"/>
<accession>A0A1H8TFT2</accession>
<evidence type="ECO:0000256" key="7">
    <source>
        <dbReference type="ARBA" id="ARBA00024603"/>
    </source>
</evidence>
<feature type="domain" description="Peptidase M3A/M3B catalytic" evidence="10">
    <location>
        <begin position="223"/>
        <end position="677"/>
    </location>
</feature>
<dbReference type="Gene3D" id="3.40.390.10">
    <property type="entry name" value="Collagenase (Catalytic Domain)"/>
    <property type="match status" value="1"/>
</dbReference>
<dbReference type="FunFam" id="3.40.390.10:FF:000009">
    <property type="entry name" value="Oligopeptidase A"/>
    <property type="match status" value="1"/>
</dbReference>
<dbReference type="OrthoDB" id="9773538at2"/>
<dbReference type="Proteomes" id="UP000199657">
    <property type="component" value="Unassembled WGS sequence"/>
</dbReference>
<dbReference type="InterPro" id="IPR024080">
    <property type="entry name" value="Neurolysin/TOP_N"/>
</dbReference>